<dbReference type="RefSeq" id="WP_074839603.1">
    <property type="nucleotide sequence ID" value="NZ_CP047056.1"/>
</dbReference>
<dbReference type="Proteomes" id="UP000243374">
    <property type="component" value="Unassembled WGS sequence"/>
</dbReference>
<dbReference type="EMBL" id="FOSF01000009">
    <property type="protein sequence ID" value="SFJ94357.1"/>
    <property type="molecule type" value="Genomic_DNA"/>
</dbReference>
<reference evidence="1 2" key="1">
    <citation type="submission" date="2016-10" db="EMBL/GenBank/DDBJ databases">
        <authorList>
            <person name="Varghese N."/>
            <person name="Submissions S."/>
        </authorList>
    </citation>
    <scope>NUCLEOTIDE SEQUENCE [LARGE SCALE GENOMIC DNA]</scope>
    <source>
        <strain evidence="1 2">22B</strain>
    </source>
</reference>
<organism evidence="1 2">
    <name type="scientific">Succinivibrio dextrinosolvens</name>
    <dbReference type="NCBI Taxonomy" id="83771"/>
    <lineage>
        <taxon>Bacteria</taxon>
        <taxon>Pseudomonadati</taxon>
        <taxon>Pseudomonadota</taxon>
        <taxon>Gammaproteobacteria</taxon>
        <taxon>Aeromonadales</taxon>
        <taxon>Succinivibrionaceae</taxon>
        <taxon>Succinivibrio</taxon>
    </lineage>
</organism>
<protein>
    <submittedName>
        <fullName evidence="1">Uncharacterized protein</fullName>
    </submittedName>
</protein>
<keyword evidence="2" id="KW-1185">Reference proteome</keyword>
<gene>
    <name evidence="1" type="ORF">SAMN04487865_10094</name>
</gene>
<proteinExistence type="predicted"/>
<accession>A0A662Z9K7</accession>
<sequence length="321" mass="37877">MEKSYLKTESYLSEIKEAIYSKNREQTDVLIKKLRHQMSDSDSQELKTNYISLWKNWAALKAEHELEDYKEYLPDNTDLFSLKSVEDAILKLAGAYESEEDEYALAYKPYYRELERHYGNEAEDSLIGVLNILFEHRKNLINFEHHPLLSKLKLELVDRLNSLLMAKQKDLYNRAICVLSAIKPYTRGKIFNLKATIDFSEKLPEEFPDQSSRMKKLWKYMCSPELNNRGEFSIAELSIYEPDEIPSLNHFLYLCDYEDDWSHLLSGECGCYYLLPEIQTLRNIGYCMHNLTDHLNYSIHEVIYATDFKCSLNFEVDEMEL</sequence>
<evidence type="ECO:0000313" key="1">
    <source>
        <dbReference type="EMBL" id="SFJ94357.1"/>
    </source>
</evidence>
<evidence type="ECO:0000313" key="2">
    <source>
        <dbReference type="Proteomes" id="UP000243374"/>
    </source>
</evidence>
<dbReference type="OrthoDB" id="9823063at2"/>
<dbReference type="AlphaFoldDB" id="A0A662Z9K7"/>
<name>A0A662Z9K7_9GAMM</name>